<dbReference type="SMR" id="A0A8I6X9N0"/>
<evidence type="ECO:0000256" key="3">
    <source>
        <dbReference type="ARBA" id="ARBA00022737"/>
    </source>
</evidence>
<dbReference type="InterPro" id="IPR027417">
    <property type="entry name" value="P-loop_NTPase"/>
</dbReference>
<dbReference type="InterPro" id="IPR032675">
    <property type="entry name" value="LRR_dom_sf"/>
</dbReference>
<dbReference type="GO" id="GO:0005524">
    <property type="term" value="F:ATP binding"/>
    <property type="evidence" value="ECO:0007669"/>
    <property type="project" value="UniProtKB-KW"/>
</dbReference>
<dbReference type="Pfam" id="PF00560">
    <property type="entry name" value="LRR_1"/>
    <property type="match status" value="2"/>
</dbReference>
<dbReference type="Gene3D" id="1.20.5.4130">
    <property type="match status" value="1"/>
</dbReference>
<dbReference type="FunFam" id="3.40.50.300:FF:001091">
    <property type="entry name" value="Probable disease resistance protein At1g61300"/>
    <property type="match status" value="1"/>
</dbReference>
<keyword evidence="3" id="KW-0677">Repeat</keyword>
<dbReference type="InterPro" id="IPR056789">
    <property type="entry name" value="LRR_R13L1-DRL21"/>
</dbReference>
<dbReference type="Gene3D" id="1.10.8.430">
    <property type="entry name" value="Helical domain of apoptotic protease-activating factors"/>
    <property type="match status" value="1"/>
</dbReference>
<feature type="domain" description="Disease resistance R13L4/SHOC-2-like LRR" evidence="12">
    <location>
        <begin position="786"/>
        <end position="906"/>
    </location>
</feature>
<organism evidence="14 15">
    <name type="scientific">Hordeum vulgare subsp. vulgare</name>
    <name type="common">Domesticated barley</name>
    <dbReference type="NCBI Taxonomy" id="112509"/>
    <lineage>
        <taxon>Eukaryota</taxon>
        <taxon>Viridiplantae</taxon>
        <taxon>Streptophyta</taxon>
        <taxon>Embryophyta</taxon>
        <taxon>Tracheophyta</taxon>
        <taxon>Spermatophyta</taxon>
        <taxon>Magnoliopsida</taxon>
        <taxon>Liliopsida</taxon>
        <taxon>Poales</taxon>
        <taxon>Poaceae</taxon>
        <taxon>BOP clade</taxon>
        <taxon>Pooideae</taxon>
        <taxon>Triticodae</taxon>
        <taxon>Triticeae</taxon>
        <taxon>Hordeinae</taxon>
        <taxon>Hordeum</taxon>
    </lineage>
</organism>
<accession>A0A8I6X9N0</accession>
<dbReference type="GO" id="GO:0051707">
    <property type="term" value="P:response to other organism"/>
    <property type="evidence" value="ECO:0007669"/>
    <property type="project" value="UniProtKB-ARBA"/>
</dbReference>
<dbReference type="PANTHER" id="PTHR36766:SF40">
    <property type="entry name" value="DISEASE RESISTANCE PROTEIN RGA3"/>
    <property type="match status" value="1"/>
</dbReference>
<dbReference type="InterPro" id="IPR002182">
    <property type="entry name" value="NB-ARC"/>
</dbReference>
<dbReference type="InterPro" id="IPR055414">
    <property type="entry name" value="LRR_R13L4/SHOC2-like"/>
</dbReference>
<dbReference type="SMART" id="SM00369">
    <property type="entry name" value="LRR_TYP"/>
    <property type="match status" value="6"/>
</dbReference>
<reference evidence="14" key="3">
    <citation type="submission" date="2022-01" db="UniProtKB">
        <authorList>
            <consortium name="EnsemblPlants"/>
        </authorList>
    </citation>
    <scope>IDENTIFICATION</scope>
    <source>
        <strain evidence="14">subsp. vulgare</strain>
    </source>
</reference>
<dbReference type="InterPro" id="IPR058922">
    <property type="entry name" value="WHD_DRP"/>
</dbReference>
<evidence type="ECO:0000259" key="9">
    <source>
        <dbReference type="Pfam" id="PF00931"/>
    </source>
</evidence>
<feature type="domain" description="Disease resistance R13L4/SHOC-2-like LRR" evidence="12">
    <location>
        <begin position="562"/>
        <end position="697"/>
    </location>
</feature>
<dbReference type="GO" id="GO:0006952">
    <property type="term" value="P:defense response"/>
    <property type="evidence" value="ECO:0007669"/>
    <property type="project" value="UniProtKB-KW"/>
</dbReference>
<dbReference type="Gene3D" id="3.80.10.10">
    <property type="entry name" value="Ribonuclease Inhibitor"/>
    <property type="match status" value="3"/>
</dbReference>
<keyword evidence="7" id="KW-0175">Coiled coil</keyword>
<evidence type="ECO:0000259" key="12">
    <source>
        <dbReference type="Pfam" id="PF23598"/>
    </source>
</evidence>
<evidence type="ECO:0000256" key="6">
    <source>
        <dbReference type="ARBA" id="ARBA00022840"/>
    </source>
</evidence>
<dbReference type="SUPFAM" id="SSF52058">
    <property type="entry name" value="L domain-like"/>
    <property type="match status" value="2"/>
</dbReference>
<proteinExistence type="inferred from homology"/>
<dbReference type="Pfam" id="PF25019">
    <property type="entry name" value="LRR_R13L1-DRL21"/>
    <property type="match status" value="1"/>
</dbReference>
<name>A0A8I6X9N0_HORVV</name>
<comment type="similarity">
    <text evidence="1">Belongs to the disease resistance NB-LRR family.</text>
</comment>
<dbReference type="SUPFAM" id="SSF52540">
    <property type="entry name" value="P-loop containing nucleoside triphosphate hydrolases"/>
    <property type="match status" value="1"/>
</dbReference>
<dbReference type="Pfam" id="PF18052">
    <property type="entry name" value="Rx_N"/>
    <property type="match status" value="1"/>
</dbReference>
<evidence type="ECO:0000259" key="11">
    <source>
        <dbReference type="Pfam" id="PF23559"/>
    </source>
</evidence>
<dbReference type="EnsemblPlants" id="HORVU.MOREX.r3.1HG0086450.1">
    <property type="protein sequence ID" value="HORVU.MOREX.r3.1HG0086450.1"/>
    <property type="gene ID" value="HORVU.MOREX.r3.1HG0086450"/>
</dbReference>
<evidence type="ECO:0000313" key="15">
    <source>
        <dbReference type="Proteomes" id="UP000011116"/>
    </source>
</evidence>
<evidence type="ECO:0000259" key="10">
    <source>
        <dbReference type="Pfam" id="PF18052"/>
    </source>
</evidence>
<keyword evidence="2" id="KW-0433">Leucine-rich repeat</keyword>
<feature type="domain" description="Disease resistance protein winged helix" evidence="11">
    <location>
        <begin position="443"/>
        <end position="514"/>
    </location>
</feature>
<dbReference type="Gramene" id="HORVU.MOREX.r2.1HG0071130.1">
    <property type="protein sequence ID" value="HORVU.MOREX.r2.1HG0071130.1"/>
    <property type="gene ID" value="HORVU.MOREX.r2.1HG0071130"/>
</dbReference>
<feature type="domain" description="NB-ARC" evidence="9">
    <location>
        <begin position="176"/>
        <end position="357"/>
    </location>
</feature>
<keyword evidence="4" id="KW-0547">Nucleotide-binding</keyword>
<evidence type="ECO:0000256" key="7">
    <source>
        <dbReference type="ARBA" id="ARBA00023054"/>
    </source>
</evidence>
<feature type="domain" description="Disease resistance N-terminal" evidence="10">
    <location>
        <begin position="16"/>
        <end position="106"/>
    </location>
</feature>
<evidence type="ECO:0000256" key="2">
    <source>
        <dbReference type="ARBA" id="ARBA00022614"/>
    </source>
</evidence>
<keyword evidence="6" id="KW-0067">ATP-binding</keyword>
<feature type="region of interest" description="Disordered" evidence="8">
    <location>
        <begin position="1439"/>
        <end position="1486"/>
    </location>
</feature>
<feature type="compositionally biased region" description="Acidic residues" evidence="8">
    <location>
        <begin position="1475"/>
        <end position="1486"/>
    </location>
</feature>
<sequence>MTGFGEIIASAVGKQVAGKLGELATEEATLQWKFKDDVDVMADKMQDLEAVLHDADDRLRRRGRDGEAVGRWLSKFKAVAYDVEDVLDDLDATELLKKSQPKLKLFFSWNNQLLQRVTMPHKLKSVRGKIEKIRKEGQAINLVRHQERAEGSRKNETFAGICDEGLKSGVVGRDIEKDKIISLLLKKGVQEDISIVPIVGLGGLGKSTLAESVFVDKMVNDFEVRAWVHVSKKFDLRKIGSAILKSINSSINLDNCSLQFLQENLRNELADRRYLIVLDDLWEEDADKLERLKQMLQHGYRGSRVIVTTRNQSVVNKLRTGALSHKRKIRLVPKSDQIKLHGLSNDDCWEVMKQTAFGPDDDKSDLEEIGRKIAEKCGGVPLVAIALGQVMSELRTVEAWQTLRDTNIDLGHRDHEDTLERLMLSYYYMKLDFKMCFTYLAAFPKGFIIESDRLIQQWKALGYIHRGDDGKRCINYLMGMSFLQISRSSAIRSNPVHANAPRELTMHDLVHDLATIISGHESLVLNATEPRSRKKAKRRYCRHAQLINYQNQYKVFNDLPSKIRSLHVRHSEKQQLPQKAFSRTKYIRVLDLSGCLVVGQSTPSNLFLPSSTFQLKLLRYLDASSLHITSFPKSFHTLQNMETIILSNCSLKTLPDSICSLNKLLYLDLAGNARIIKLPENFHLLNKLRFLNMSSCSKLTELPDNFSLECLEHLNLSGCHELKYLPQDFGNLQHLRFLNLSNCYNISILPESCCQLEHLKDLNLSDCRALVVLPEGFGNLSGLESLNLSGCYKISVLPESFCQLTHLKELDLSDCRALIVLPEGFGDLLELQSLNLSDCYEVSVLPESFCQLKHLKDLNLSDCRALILLPECIGDLSELESLNLTSCPRLARLPESVCKMTNLKCLNLSYCLGILELPSSVGDLNLQILDISAGALRHLPDSISEMASLTQFVVTSGHPRVFGEAQEIKKRLKLPGRTVHRAYQRPSGRNSIVELARVNCRELLIGSLQCVEKLKDLERVELRHKSFVRQLALHWNQQDMNASRKDMNQQDINHLRNRKMNAIECSAQSILERLIPARNLEQLMIQGYSSKGFPNWMSHISSHLPCVTYLSLSDLGACDDLPPFGQLPNLRSLYLKKIPKVTKIGKEFYGEGGTCTKLRLLQLKSMDNLAVWYTTRSGEEDGEFLIPNLHNLELKDCPLLEFFPYPPRSMFWCLDNSNEVLAGQGFGKLSSSTHPCRMGIKNCSFRPDKWRRLEQLPTLEEFSLTSCRSLRALPEVICCFTSLKKLSLMSLTDLETMPEWLGHLTSLQVFALKDCCNLTFLPGSMKNLTALRVLMLLECKGLYILPKWIGELSSLRELHIRDCPNITSLPESIRNLTTLEEMYISGCSSLVHRSQREDAYKVSHIPKVILEPEEPNEEQREEDSQEAYTDRLLKNYRNNYWNYGENPSRQREEREELESRMSDSDSEHLSRYGEEDSENEDDEQEG</sequence>
<dbReference type="InterPro" id="IPR003591">
    <property type="entry name" value="Leu-rich_rpt_typical-subtyp"/>
</dbReference>
<dbReference type="Pfam" id="PF23598">
    <property type="entry name" value="LRR_14"/>
    <property type="match status" value="2"/>
</dbReference>
<evidence type="ECO:0000256" key="1">
    <source>
        <dbReference type="ARBA" id="ARBA00008894"/>
    </source>
</evidence>
<dbReference type="InterPro" id="IPR041118">
    <property type="entry name" value="Rx_N"/>
</dbReference>
<dbReference type="Proteomes" id="UP000011116">
    <property type="component" value="Chromosome 1H"/>
</dbReference>
<dbReference type="InterPro" id="IPR006553">
    <property type="entry name" value="Leu-rich_rpt_Cys-con_subtyp"/>
</dbReference>
<dbReference type="GO" id="GO:0043531">
    <property type="term" value="F:ADP binding"/>
    <property type="evidence" value="ECO:0007669"/>
    <property type="project" value="InterPro"/>
</dbReference>
<feature type="domain" description="R13L1/DRL21-like LRR repeat region" evidence="13">
    <location>
        <begin position="993"/>
        <end position="1137"/>
    </location>
</feature>
<evidence type="ECO:0000256" key="5">
    <source>
        <dbReference type="ARBA" id="ARBA00022821"/>
    </source>
</evidence>
<dbReference type="PRINTS" id="PR00364">
    <property type="entry name" value="DISEASERSIST"/>
</dbReference>
<dbReference type="Pfam" id="PF00931">
    <property type="entry name" value="NB-ARC"/>
    <property type="match status" value="1"/>
</dbReference>
<keyword evidence="15" id="KW-1185">Reference proteome</keyword>
<dbReference type="Gene3D" id="3.40.50.300">
    <property type="entry name" value="P-loop containing nucleotide triphosphate hydrolases"/>
    <property type="match status" value="1"/>
</dbReference>
<feature type="compositionally biased region" description="Basic and acidic residues" evidence="8">
    <location>
        <begin position="1448"/>
        <end position="1474"/>
    </location>
</feature>
<dbReference type="Gramene" id="HORVU.MOREX.r3.1HG0086450.1">
    <property type="protein sequence ID" value="HORVU.MOREX.r3.1HG0086450.1"/>
    <property type="gene ID" value="HORVU.MOREX.r3.1HG0086450"/>
</dbReference>
<reference evidence="15" key="1">
    <citation type="journal article" date="2012" name="Nature">
        <title>A physical, genetic and functional sequence assembly of the barley genome.</title>
        <authorList>
            <consortium name="The International Barley Genome Sequencing Consortium"/>
            <person name="Mayer K.F."/>
            <person name="Waugh R."/>
            <person name="Brown J.W."/>
            <person name="Schulman A."/>
            <person name="Langridge P."/>
            <person name="Platzer M."/>
            <person name="Fincher G.B."/>
            <person name="Muehlbauer G.J."/>
            <person name="Sato K."/>
            <person name="Close T.J."/>
            <person name="Wise R.P."/>
            <person name="Stein N."/>
        </authorList>
    </citation>
    <scope>NUCLEOTIDE SEQUENCE [LARGE SCALE GENOMIC DNA]</scope>
    <source>
        <strain evidence="15">cv. Morex</strain>
    </source>
</reference>
<evidence type="ECO:0000256" key="4">
    <source>
        <dbReference type="ARBA" id="ARBA00022741"/>
    </source>
</evidence>
<dbReference type="InterPro" id="IPR042197">
    <property type="entry name" value="Apaf_helical"/>
</dbReference>
<evidence type="ECO:0000256" key="8">
    <source>
        <dbReference type="SAM" id="MobiDB-lite"/>
    </source>
</evidence>
<dbReference type="InterPro" id="IPR001611">
    <property type="entry name" value="Leu-rich_rpt"/>
</dbReference>
<evidence type="ECO:0008006" key="16">
    <source>
        <dbReference type="Google" id="ProtNLM"/>
    </source>
</evidence>
<dbReference type="GO" id="GO:0035556">
    <property type="term" value="P:intracellular signal transduction"/>
    <property type="evidence" value="ECO:0000318"/>
    <property type="project" value="GO_Central"/>
</dbReference>
<keyword evidence="5" id="KW-0611">Plant defense</keyword>
<protein>
    <recommendedName>
        <fullName evidence="16">NBS-LRR disease resistance protein homologue</fullName>
    </recommendedName>
</protein>
<reference evidence="14" key="2">
    <citation type="submission" date="2020-10" db="EMBL/GenBank/DDBJ databases">
        <authorList>
            <person name="Scholz U."/>
            <person name="Mascher M."/>
            <person name="Fiebig A."/>
        </authorList>
    </citation>
    <scope>NUCLEOTIDE SEQUENCE [LARGE SCALE GENOMIC DNA]</scope>
    <source>
        <strain evidence="14">cv. Morex</strain>
    </source>
</reference>
<evidence type="ECO:0000313" key="14">
    <source>
        <dbReference type="EnsemblPlants" id="HORVU.MOREX.r3.1HG0086450.1"/>
    </source>
</evidence>
<dbReference type="Pfam" id="PF23559">
    <property type="entry name" value="WHD_DRP"/>
    <property type="match status" value="1"/>
</dbReference>
<dbReference type="PANTHER" id="PTHR36766">
    <property type="entry name" value="PLANT BROAD-SPECTRUM MILDEW RESISTANCE PROTEIN RPW8"/>
    <property type="match status" value="1"/>
</dbReference>
<dbReference type="SMART" id="SM00367">
    <property type="entry name" value="LRR_CC"/>
    <property type="match status" value="6"/>
</dbReference>
<evidence type="ECO:0000259" key="13">
    <source>
        <dbReference type="Pfam" id="PF25019"/>
    </source>
</evidence>